<keyword evidence="1" id="KW-0479">Metal-binding</keyword>
<dbReference type="InterPro" id="IPR013083">
    <property type="entry name" value="Znf_RING/FYVE/PHD"/>
</dbReference>
<dbReference type="InterPro" id="IPR035901">
    <property type="entry name" value="GIY-YIG_endonuc_sf"/>
</dbReference>
<evidence type="ECO:0000313" key="3">
    <source>
        <dbReference type="EMBL" id="BES89957.1"/>
    </source>
</evidence>
<keyword evidence="1" id="KW-0862">Zinc</keyword>
<evidence type="ECO:0000313" key="4">
    <source>
        <dbReference type="Proteomes" id="UP001307889"/>
    </source>
</evidence>
<reference evidence="3 4" key="1">
    <citation type="submission" date="2023-09" db="EMBL/GenBank/DDBJ databases">
        <title>Nesidiocoris tenuis whole genome shotgun sequence.</title>
        <authorList>
            <person name="Shibata T."/>
            <person name="Shimoda M."/>
            <person name="Kobayashi T."/>
            <person name="Uehara T."/>
        </authorList>
    </citation>
    <scope>NUCLEOTIDE SEQUENCE [LARGE SCALE GENOMIC DNA]</scope>
    <source>
        <strain evidence="3 4">Japan</strain>
    </source>
</reference>
<dbReference type="PANTHER" id="PTHR20208:SF10">
    <property type="entry name" value="STRUCTURE-SPECIFIC ENDONUCLEASE SUBUNIT SLX1"/>
    <property type="match status" value="1"/>
</dbReference>
<dbReference type="Gene3D" id="3.30.40.10">
    <property type="entry name" value="Zinc/RING finger domain, C3HC4 (zinc finger)"/>
    <property type="match status" value="1"/>
</dbReference>
<accession>A0ABN7AFE2</accession>
<dbReference type="PROSITE" id="PS50164">
    <property type="entry name" value="GIY_YIG"/>
    <property type="match status" value="1"/>
</dbReference>
<gene>
    <name evidence="3" type="ORF">NTJ_02764</name>
</gene>
<protein>
    <recommendedName>
        <fullName evidence="2">GIY-YIG domain-containing protein</fullName>
    </recommendedName>
</protein>
<sequence length="236" mass="25899">MLCSENPRYKGRIYVGFTVDPSRRIVQHNRGSKFGGAARTSNRGPWEMMLIVSGFPNDISALRFEWAWQNPGRSRRLAWVPKKKSKESSLMYHLRLLGVMISCAPWVRLPLTVNVLNAEIEDKIKEALVNLPSHMRISQGLPSSSGGECVGPDSISAECGICGASEIGAIREGEHPGSCHGSLVKCYQDGCKFIAHLTCLAGHFLKNATHHLIPIEGDCPTCGCRLNWGKLAKCLA</sequence>
<name>A0ABN7AFE2_9HEMI</name>
<dbReference type="InterPro" id="IPR000305">
    <property type="entry name" value="GIY-YIG_endonuc"/>
</dbReference>
<dbReference type="Gene3D" id="3.40.1440.10">
    <property type="entry name" value="GIY-YIG endonuclease"/>
    <property type="match status" value="1"/>
</dbReference>
<dbReference type="InterPro" id="IPR050381">
    <property type="entry name" value="SLX1_endonuclease"/>
</dbReference>
<dbReference type="CDD" id="cd10455">
    <property type="entry name" value="GIY-YIG_SLX1"/>
    <property type="match status" value="1"/>
</dbReference>
<organism evidence="3 4">
    <name type="scientific">Nesidiocoris tenuis</name>
    <dbReference type="NCBI Taxonomy" id="355587"/>
    <lineage>
        <taxon>Eukaryota</taxon>
        <taxon>Metazoa</taxon>
        <taxon>Ecdysozoa</taxon>
        <taxon>Arthropoda</taxon>
        <taxon>Hexapoda</taxon>
        <taxon>Insecta</taxon>
        <taxon>Pterygota</taxon>
        <taxon>Neoptera</taxon>
        <taxon>Paraneoptera</taxon>
        <taxon>Hemiptera</taxon>
        <taxon>Heteroptera</taxon>
        <taxon>Panheteroptera</taxon>
        <taxon>Cimicomorpha</taxon>
        <taxon>Miridae</taxon>
        <taxon>Dicyphina</taxon>
        <taxon>Nesidiocoris</taxon>
    </lineage>
</organism>
<proteinExistence type="predicted"/>
<feature type="domain" description="GIY-YIG" evidence="2">
    <location>
        <begin position="1"/>
        <end position="78"/>
    </location>
</feature>
<keyword evidence="1" id="KW-0863">Zinc-finger</keyword>
<dbReference type="PANTHER" id="PTHR20208">
    <property type="entry name" value="STRUCTURE-SPECIFIC ENDONUCLEASE SUBUNIT SLX1"/>
    <property type="match status" value="1"/>
</dbReference>
<keyword evidence="4" id="KW-1185">Reference proteome</keyword>
<evidence type="ECO:0000256" key="1">
    <source>
        <dbReference type="ARBA" id="ARBA00022771"/>
    </source>
</evidence>
<dbReference type="Proteomes" id="UP001307889">
    <property type="component" value="Chromosome 2"/>
</dbReference>
<dbReference type="EMBL" id="AP028910">
    <property type="protein sequence ID" value="BES89957.1"/>
    <property type="molecule type" value="Genomic_DNA"/>
</dbReference>
<dbReference type="Pfam" id="PF01541">
    <property type="entry name" value="GIY-YIG"/>
    <property type="match status" value="1"/>
</dbReference>
<dbReference type="Pfam" id="PF21202">
    <property type="entry name" value="SLX1_C"/>
    <property type="match status" value="1"/>
</dbReference>
<evidence type="ECO:0000259" key="2">
    <source>
        <dbReference type="PROSITE" id="PS50164"/>
    </source>
</evidence>
<dbReference type="InterPro" id="IPR048749">
    <property type="entry name" value="SLX1_C"/>
</dbReference>